<keyword evidence="1" id="KW-0812">Transmembrane</keyword>
<dbReference type="RefSeq" id="WP_188966337.1">
    <property type="nucleotide sequence ID" value="NZ_BMKW01000003.1"/>
</dbReference>
<evidence type="ECO:0000313" key="3">
    <source>
        <dbReference type="Proteomes" id="UP000661507"/>
    </source>
</evidence>
<feature type="transmembrane region" description="Helical" evidence="1">
    <location>
        <begin position="6"/>
        <end position="26"/>
    </location>
</feature>
<dbReference type="AlphaFoldDB" id="A0A917KEK4"/>
<feature type="transmembrane region" description="Helical" evidence="1">
    <location>
        <begin position="33"/>
        <end position="54"/>
    </location>
</feature>
<evidence type="ECO:0000313" key="2">
    <source>
        <dbReference type="EMBL" id="GGJ08991.1"/>
    </source>
</evidence>
<name>A0A917KEK4_9PROT</name>
<dbReference type="EMBL" id="BMKW01000003">
    <property type="protein sequence ID" value="GGJ08991.1"/>
    <property type="molecule type" value="Genomic_DNA"/>
</dbReference>
<reference evidence="2" key="2">
    <citation type="submission" date="2020-09" db="EMBL/GenBank/DDBJ databases">
        <authorList>
            <person name="Sun Q."/>
            <person name="Zhou Y."/>
        </authorList>
    </citation>
    <scope>NUCLEOTIDE SEQUENCE</scope>
    <source>
        <strain evidence="2">CGMCC 1.3617</strain>
    </source>
</reference>
<reference evidence="2" key="1">
    <citation type="journal article" date="2014" name="Int. J. Syst. Evol. Microbiol.">
        <title>Complete genome sequence of Corynebacterium casei LMG S-19264T (=DSM 44701T), isolated from a smear-ripened cheese.</title>
        <authorList>
            <consortium name="US DOE Joint Genome Institute (JGI-PGF)"/>
            <person name="Walter F."/>
            <person name="Albersmeier A."/>
            <person name="Kalinowski J."/>
            <person name="Ruckert C."/>
        </authorList>
    </citation>
    <scope>NUCLEOTIDE SEQUENCE</scope>
    <source>
        <strain evidence="2">CGMCC 1.3617</strain>
    </source>
</reference>
<comment type="caution">
    <text evidence="2">The sequence shown here is derived from an EMBL/GenBank/DDBJ whole genome shotgun (WGS) entry which is preliminary data.</text>
</comment>
<dbReference type="Proteomes" id="UP000661507">
    <property type="component" value="Unassembled WGS sequence"/>
</dbReference>
<organism evidence="2 3">
    <name type="scientific">Neoroseomonas lacus</name>
    <dbReference type="NCBI Taxonomy" id="287609"/>
    <lineage>
        <taxon>Bacteria</taxon>
        <taxon>Pseudomonadati</taxon>
        <taxon>Pseudomonadota</taxon>
        <taxon>Alphaproteobacteria</taxon>
        <taxon>Acetobacterales</taxon>
        <taxon>Acetobacteraceae</taxon>
        <taxon>Neoroseomonas</taxon>
    </lineage>
</organism>
<keyword evidence="1" id="KW-0472">Membrane</keyword>
<evidence type="ECO:0000256" key="1">
    <source>
        <dbReference type="SAM" id="Phobius"/>
    </source>
</evidence>
<gene>
    <name evidence="2" type="ORF">GCM10011320_15000</name>
</gene>
<sequence length="60" mass="6415">MSGARVFFMVAYVVLALGGLFLAAAARDVGISIFGWGLVLFGVLNAFNAIKVHFDEQEGH</sequence>
<protein>
    <submittedName>
        <fullName evidence="2">Uncharacterized protein</fullName>
    </submittedName>
</protein>
<accession>A0A917KEK4</accession>
<keyword evidence="3" id="KW-1185">Reference proteome</keyword>
<proteinExistence type="predicted"/>
<keyword evidence="1" id="KW-1133">Transmembrane helix</keyword>